<reference evidence="1" key="1">
    <citation type="submission" date="2021-02" db="EMBL/GenBank/DDBJ databases">
        <authorList>
            <consortium name="DOE Joint Genome Institute"/>
            <person name="Ahrendt S."/>
            <person name="Looney B.P."/>
            <person name="Miyauchi S."/>
            <person name="Morin E."/>
            <person name="Drula E."/>
            <person name="Courty P.E."/>
            <person name="Chicoki N."/>
            <person name="Fauchery L."/>
            <person name="Kohler A."/>
            <person name="Kuo A."/>
            <person name="Labutti K."/>
            <person name="Pangilinan J."/>
            <person name="Lipzen A."/>
            <person name="Riley R."/>
            <person name="Andreopoulos W."/>
            <person name="He G."/>
            <person name="Johnson J."/>
            <person name="Barry K.W."/>
            <person name="Grigoriev I.V."/>
            <person name="Nagy L."/>
            <person name="Hibbett D."/>
            <person name="Henrissat B."/>
            <person name="Matheny P.B."/>
            <person name="Labbe J."/>
            <person name="Martin F."/>
        </authorList>
    </citation>
    <scope>NUCLEOTIDE SEQUENCE</scope>
    <source>
        <strain evidence="1">FP105234-sp</strain>
    </source>
</reference>
<gene>
    <name evidence="1" type="ORF">FA95DRAFT_126228</name>
</gene>
<evidence type="ECO:0000313" key="1">
    <source>
        <dbReference type="EMBL" id="KAI0045361.1"/>
    </source>
</evidence>
<protein>
    <submittedName>
        <fullName evidence="1">Uncharacterized protein</fullName>
    </submittedName>
</protein>
<dbReference type="Proteomes" id="UP000814033">
    <property type="component" value="Unassembled WGS sequence"/>
</dbReference>
<reference evidence="1" key="2">
    <citation type="journal article" date="2022" name="New Phytol.">
        <title>Evolutionary transition to the ectomycorrhizal habit in the genomes of a hyperdiverse lineage of mushroom-forming fungi.</title>
        <authorList>
            <person name="Looney B."/>
            <person name="Miyauchi S."/>
            <person name="Morin E."/>
            <person name="Drula E."/>
            <person name="Courty P.E."/>
            <person name="Kohler A."/>
            <person name="Kuo A."/>
            <person name="LaButti K."/>
            <person name="Pangilinan J."/>
            <person name="Lipzen A."/>
            <person name="Riley R."/>
            <person name="Andreopoulos W."/>
            <person name="He G."/>
            <person name="Johnson J."/>
            <person name="Nolan M."/>
            <person name="Tritt A."/>
            <person name="Barry K.W."/>
            <person name="Grigoriev I.V."/>
            <person name="Nagy L.G."/>
            <person name="Hibbett D."/>
            <person name="Henrissat B."/>
            <person name="Matheny P.B."/>
            <person name="Labbe J."/>
            <person name="Martin F.M."/>
        </authorList>
    </citation>
    <scope>NUCLEOTIDE SEQUENCE</scope>
    <source>
        <strain evidence="1">FP105234-sp</strain>
    </source>
</reference>
<proteinExistence type="predicted"/>
<organism evidence="1 2">
    <name type="scientific">Auriscalpium vulgare</name>
    <dbReference type="NCBI Taxonomy" id="40419"/>
    <lineage>
        <taxon>Eukaryota</taxon>
        <taxon>Fungi</taxon>
        <taxon>Dikarya</taxon>
        <taxon>Basidiomycota</taxon>
        <taxon>Agaricomycotina</taxon>
        <taxon>Agaricomycetes</taxon>
        <taxon>Russulales</taxon>
        <taxon>Auriscalpiaceae</taxon>
        <taxon>Auriscalpium</taxon>
    </lineage>
</organism>
<name>A0ACB8RNZ2_9AGAM</name>
<evidence type="ECO:0000313" key="2">
    <source>
        <dbReference type="Proteomes" id="UP000814033"/>
    </source>
</evidence>
<comment type="caution">
    <text evidence="1">The sequence shown here is derived from an EMBL/GenBank/DDBJ whole genome shotgun (WGS) entry which is preliminary data.</text>
</comment>
<sequence length="104" mass="11419">MNNDFPVPTMPVNPAFAHMGQSARALLGVFHNTAAHCKLRMFSANGYIIQPGIISLWLLALGTLPAGSRRRRATSNAQRPTFNRHPCMCICASAPENYRVHLSS</sequence>
<dbReference type="EMBL" id="MU275953">
    <property type="protein sequence ID" value="KAI0045361.1"/>
    <property type="molecule type" value="Genomic_DNA"/>
</dbReference>
<keyword evidence="2" id="KW-1185">Reference proteome</keyword>
<accession>A0ACB8RNZ2</accession>